<dbReference type="GO" id="GO:0016788">
    <property type="term" value="F:hydrolase activity, acting on ester bonds"/>
    <property type="evidence" value="ECO:0007669"/>
    <property type="project" value="InterPro"/>
</dbReference>
<feature type="domain" description="Succinylglutamate desuccinylase/Aspartoacylase catalytic" evidence="5">
    <location>
        <begin position="15"/>
        <end position="51"/>
    </location>
</feature>
<dbReference type="RefSeq" id="WP_011307831.1">
    <property type="nucleotide sequence ID" value="NZ_CP009526.1"/>
</dbReference>
<dbReference type="SUPFAM" id="SSF53187">
    <property type="entry name" value="Zn-dependent exopeptidases"/>
    <property type="match status" value="1"/>
</dbReference>
<keyword evidence="4" id="KW-0862">Zinc</keyword>
<gene>
    <name evidence="6" type="ORF">MSBRW_1847</name>
</gene>
<dbReference type="GeneID" id="24823338"/>
<evidence type="ECO:0000313" key="6">
    <source>
        <dbReference type="EMBL" id="AKB51100.1"/>
    </source>
</evidence>
<organism evidence="6 7">
    <name type="scientific">Methanosarcina barkeri str. Wiesmoor</name>
    <dbReference type="NCBI Taxonomy" id="1434109"/>
    <lineage>
        <taxon>Archaea</taxon>
        <taxon>Methanobacteriati</taxon>
        <taxon>Methanobacteriota</taxon>
        <taxon>Stenosarchaea group</taxon>
        <taxon>Methanomicrobia</taxon>
        <taxon>Methanosarcinales</taxon>
        <taxon>Methanosarcinaceae</taxon>
        <taxon>Methanosarcina</taxon>
    </lineage>
</organism>
<dbReference type="InterPro" id="IPR055438">
    <property type="entry name" value="AstE_AspA_cat"/>
</dbReference>
<evidence type="ECO:0000256" key="1">
    <source>
        <dbReference type="ARBA" id="ARBA00001947"/>
    </source>
</evidence>
<evidence type="ECO:0000313" key="7">
    <source>
        <dbReference type="Proteomes" id="UP000033038"/>
    </source>
</evidence>
<keyword evidence="2" id="KW-0479">Metal-binding</keyword>
<proteinExistence type="predicted"/>
<accession>A0A0E3QLK6</accession>
<evidence type="ECO:0000256" key="3">
    <source>
        <dbReference type="ARBA" id="ARBA00022801"/>
    </source>
</evidence>
<dbReference type="AlphaFoldDB" id="A0A0E3QLK6"/>
<dbReference type="EMBL" id="CP009526">
    <property type="protein sequence ID" value="AKB51100.1"/>
    <property type="molecule type" value="Genomic_DNA"/>
</dbReference>
<keyword evidence="3" id="KW-0378">Hydrolase</keyword>
<dbReference type="Proteomes" id="UP000033038">
    <property type="component" value="Chromosome"/>
</dbReference>
<sequence length="90" mass="9800">MNIPVYVICGTIPEPCIFVTAAIHGDEINGIEIIRQLLESSAIRHIYGTLIASACSKHVRFYLALSLSSLTDETLTVLFLTGKKVLLNPA</sequence>
<dbReference type="KEGG" id="mbw:MSBRW_1847"/>
<dbReference type="Gene3D" id="3.40.630.10">
    <property type="entry name" value="Zn peptidases"/>
    <property type="match status" value="1"/>
</dbReference>
<comment type="cofactor">
    <cofactor evidence="1">
        <name>Zn(2+)</name>
        <dbReference type="ChEBI" id="CHEBI:29105"/>
    </cofactor>
</comment>
<name>A0A0E3QLK6_METBA</name>
<reference evidence="6 7" key="1">
    <citation type="submission" date="2014-07" db="EMBL/GenBank/DDBJ databases">
        <title>Methanogenic archaea and the global carbon cycle.</title>
        <authorList>
            <person name="Henriksen J.R."/>
            <person name="Luke J."/>
            <person name="Reinhart S."/>
            <person name="Benedict M.N."/>
            <person name="Youngblut N.D."/>
            <person name="Metcalf M.E."/>
            <person name="Whitaker R.J."/>
            <person name="Metcalf W.W."/>
        </authorList>
    </citation>
    <scope>NUCLEOTIDE SEQUENCE [LARGE SCALE GENOMIC DNA]</scope>
    <source>
        <strain evidence="6 7">Wiesmoor</strain>
    </source>
</reference>
<evidence type="ECO:0000256" key="2">
    <source>
        <dbReference type="ARBA" id="ARBA00022723"/>
    </source>
</evidence>
<dbReference type="HOGENOM" id="CLU_2433834_0_0_2"/>
<evidence type="ECO:0000256" key="4">
    <source>
        <dbReference type="ARBA" id="ARBA00022833"/>
    </source>
</evidence>
<dbReference type="Pfam" id="PF24827">
    <property type="entry name" value="AstE_AspA_cat"/>
    <property type="match status" value="1"/>
</dbReference>
<protein>
    <submittedName>
        <fullName evidence="6">Succinylglutamate desuccinylase / Aspartoacylase family protein</fullName>
    </submittedName>
</protein>
<dbReference type="GO" id="GO:0046872">
    <property type="term" value="F:metal ion binding"/>
    <property type="evidence" value="ECO:0007669"/>
    <property type="project" value="UniProtKB-KW"/>
</dbReference>
<dbReference type="PATRIC" id="fig|1434109.4.peg.2348"/>
<evidence type="ECO:0000259" key="5">
    <source>
        <dbReference type="Pfam" id="PF24827"/>
    </source>
</evidence>